<sequence length="402" mass="42685">MAEAATMSEAKDQGSEDKAWRLLTAAGWMVAGLFAARTLLANAPEPLLHIVLLLPLFGAALLLHEAGHALGALVVGWRILAVAAGPLGYHLANRQLVYVPPRRRADIGGFVIAFPARPTVWTRESEVIFTAGGPTASLFGALPLLVSADNMAGAFAILSLATALLSLLPYRSEFAESDGTHLWHLATGRGRASPEWRASQMLHELVRHQLRLRELPAWMLDEALASTDSDARRSAEALRVSIALDRGGDPAPARRILDDFRAAHGGSLWLDLCDAYLAAAREARPEHARALLADLVVEQEDMRPLHLAASAASAAADGNRPRALDELETLDALLGARDLFEDPTFRDLRAEIRALAELQSGIGTAPTLTSASASVSGGNSARTLSTSAAVGTVTSKHSVLGL</sequence>
<feature type="transmembrane region" description="Helical" evidence="1">
    <location>
        <begin position="20"/>
        <end position="40"/>
    </location>
</feature>
<feature type="transmembrane region" description="Helical" evidence="1">
    <location>
        <begin position="47"/>
        <end position="64"/>
    </location>
</feature>
<evidence type="ECO:0000313" key="2">
    <source>
        <dbReference type="EMBL" id="GAA4011284.1"/>
    </source>
</evidence>
<name>A0ABP7SG13_9SPHN</name>
<protein>
    <recommendedName>
        <fullName evidence="4">Peptidase M50 domain-containing protein</fullName>
    </recommendedName>
</protein>
<comment type="caution">
    <text evidence="2">The sequence shown here is derived from an EMBL/GenBank/DDBJ whole genome shotgun (WGS) entry which is preliminary data.</text>
</comment>
<dbReference type="Proteomes" id="UP001500235">
    <property type="component" value="Unassembled WGS sequence"/>
</dbReference>
<evidence type="ECO:0000313" key="3">
    <source>
        <dbReference type="Proteomes" id="UP001500235"/>
    </source>
</evidence>
<feature type="transmembrane region" description="Helical" evidence="1">
    <location>
        <begin position="70"/>
        <end position="92"/>
    </location>
</feature>
<evidence type="ECO:0000256" key="1">
    <source>
        <dbReference type="SAM" id="Phobius"/>
    </source>
</evidence>
<gene>
    <name evidence="2" type="ORF">GCM10022280_06030</name>
</gene>
<evidence type="ECO:0008006" key="4">
    <source>
        <dbReference type="Google" id="ProtNLM"/>
    </source>
</evidence>
<keyword evidence="1" id="KW-0472">Membrane</keyword>
<dbReference type="EMBL" id="BAABBQ010000001">
    <property type="protein sequence ID" value="GAA4011284.1"/>
    <property type="molecule type" value="Genomic_DNA"/>
</dbReference>
<keyword evidence="1" id="KW-1133">Transmembrane helix</keyword>
<keyword evidence="3" id="KW-1185">Reference proteome</keyword>
<accession>A0ABP7SG13</accession>
<reference evidence="3" key="1">
    <citation type="journal article" date="2019" name="Int. J. Syst. Evol. Microbiol.">
        <title>The Global Catalogue of Microorganisms (GCM) 10K type strain sequencing project: providing services to taxonomists for standard genome sequencing and annotation.</title>
        <authorList>
            <consortium name="The Broad Institute Genomics Platform"/>
            <consortium name="The Broad Institute Genome Sequencing Center for Infectious Disease"/>
            <person name="Wu L."/>
            <person name="Ma J."/>
        </authorList>
    </citation>
    <scope>NUCLEOTIDE SEQUENCE [LARGE SCALE GENOMIC DNA]</scope>
    <source>
        <strain evidence="3">JCM 17563</strain>
    </source>
</reference>
<keyword evidence="1" id="KW-0812">Transmembrane</keyword>
<organism evidence="2 3">
    <name type="scientific">Sphingomonas swuensis</name>
    <dbReference type="NCBI Taxonomy" id="977800"/>
    <lineage>
        <taxon>Bacteria</taxon>
        <taxon>Pseudomonadati</taxon>
        <taxon>Pseudomonadota</taxon>
        <taxon>Alphaproteobacteria</taxon>
        <taxon>Sphingomonadales</taxon>
        <taxon>Sphingomonadaceae</taxon>
        <taxon>Sphingomonas</taxon>
    </lineage>
</organism>
<proteinExistence type="predicted"/>